<reference evidence="10 11" key="1">
    <citation type="submission" date="2020-08" db="EMBL/GenBank/DDBJ databases">
        <title>Plant Genome Project.</title>
        <authorList>
            <person name="Zhang R.-G."/>
        </authorList>
    </citation>
    <scope>NUCLEOTIDE SEQUENCE [LARGE SCALE GENOMIC DNA]</scope>
    <source>
        <tissue evidence="10">Rhizome</tissue>
    </source>
</reference>
<dbReference type="InterPro" id="IPR014720">
    <property type="entry name" value="dsRBD_dom"/>
</dbReference>
<evidence type="ECO:0000313" key="10">
    <source>
        <dbReference type="EMBL" id="KAG6521917.1"/>
    </source>
</evidence>
<evidence type="ECO:0000256" key="3">
    <source>
        <dbReference type="ARBA" id="ARBA00022884"/>
    </source>
</evidence>
<dbReference type="InterPro" id="IPR001892">
    <property type="entry name" value="Ribosomal_uS13"/>
</dbReference>
<comment type="function">
    <text evidence="6">Binds double-stranded RNA.</text>
</comment>
<dbReference type="GO" id="GO:0005840">
    <property type="term" value="C:ribosome"/>
    <property type="evidence" value="ECO:0007669"/>
    <property type="project" value="UniProtKB-KW"/>
</dbReference>
<dbReference type="Pfam" id="PF00035">
    <property type="entry name" value="dsrm"/>
    <property type="match status" value="3"/>
</dbReference>
<protein>
    <recommendedName>
        <fullName evidence="9">DRBM domain-containing protein</fullName>
    </recommendedName>
</protein>
<dbReference type="InterPro" id="IPR002885">
    <property type="entry name" value="PPR_rpt"/>
</dbReference>
<evidence type="ECO:0000256" key="1">
    <source>
        <dbReference type="ARBA" id="ARBA00008080"/>
    </source>
</evidence>
<dbReference type="NCBIfam" id="TIGR00756">
    <property type="entry name" value="PPR"/>
    <property type="match status" value="2"/>
</dbReference>
<accession>A0A8J5H913</accession>
<dbReference type="Pfam" id="PF13812">
    <property type="entry name" value="PPR_3"/>
    <property type="match status" value="1"/>
</dbReference>
<evidence type="ECO:0000256" key="8">
    <source>
        <dbReference type="PROSITE-ProRule" id="PRU00708"/>
    </source>
</evidence>
<feature type="domain" description="DRBM" evidence="9">
    <location>
        <begin position="172"/>
        <end position="240"/>
    </location>
</feature>
<feature type="domain" description="DRBM" evidence="9">
    <location>
        <begin position="1"/>
        <end position="70"/>
    </location>
</feature>
<feature type="repeat" description="PPR" evidence="8">
    <location>
        <begin position="618"/>
        <end position="652"/>
    </location>
</feature>
<feature type="repeat" description="PPR" evidence="8">
    <location>
        <begin position="758"/>
        <end position="792"/>
    </location>
</feature>
<evidence type="ECO:0000256" key="7">
    <source>
        <dbReference type="PROSITE-ProRule" id="PRU00266"/>
    </source>
</evidence>
<dbReference type="SUPFAM" id="SSF46946">
    <property type="entry name" value="S13-like H2TH domain"/>
    <property type="match status" value="1"/>
</dbReference>
<dbReference type="Proteomes" id="UP000734854">
    <property type="component" value="Unassembled WGS sequence"/>
</dbReference>
<keyword evidence="11" id="KW-1185">Reference proteome</keyword>
<dbReference type="PROSITE" id="PS50159">
    <property type="entry name" value="RIBOSOMAL_S13_2"/>
    <property type="match status" value="1"/>
</dbReference>
<organism evidence="10 11">
    <name type="scientific">Zingiber officinale</name>
    <name type="common">Ginger</name>
    <name type="synonym">Amomum zingiber</name>
    <dbReference type="NCBI Taxonomy" id="94328"/>
    <lineage>
        <taxon>Eukaryota</taxon>
        <taxon>Viridiplantae</taxon>
        <taxon>Streptophyta</taxon>
        <taxon>Embryophyta</taxon>
        <taxon>Tracheophyta</taxon>
        <taxon>Spermatophyta</taxon>
        <taxon>Magnoliopsida</taxon>
        <taxon>Liliopsida</taxon>
        <taxon>Zingiberales</taxon>
        <taxon>Zingiberaceae</taxon>
        <taxon>Zingiber</taxon>
    </lineage>
</organism>
<dbReference type="Pfam" id="PF01535">
    <property type="entry name" value="PPR"/>
    <property type="match status" value="1"/>
</dbReference>
<dbReference type="SMART" id="SM00358">
    <property type="entry name" value="DSRM"/>
    <property type="match status" value="3"/>
</dbReference>
<dbReference type="EMBL" id="JACMSC010000005">
    <property type="protein sequence ID" value="KAG6521917.1"/>
    <property type="molecule type" value="Genomic_DNA"/>
</dbReference>
<dbReference type="Gene3D" id="1.10.8.50">
    <property type="match status" value="1"/>
</dbReference>
<dbReference type="PANTHER" id="PTHR46031">
    <property type="match status" value="1"/>
</dbReference>
<name>A0A8J5H913_ZINOF</name>
<evidence type="ECO:0000256" key="2">
    <source>
        <dbReference type="ARBA" id="ARBA00022737"/>
    </source>
</evidence>
<dbReference type="InterPro" id="IPR011990">
    <property type="entry name" value="TPR-like_helical_dom_sf"/>
</dbReference>
<dbReference type="GO" id="GO:1990904">
    <property type="term" value="C:ribonucleoprotein complex"/>
    <property type="evidence" value="ECO:0007669"/>
    <property type="project" value="UniProtKB-KW"/>
</dbReference>
<gene>
    <name evidence="10" type="ORF">ZIOFF_019051</name>
</gene>
<sequence>MHKSRLQELCQRQQWSLPEYATSHDGPAHNFRFSATVTVNGSSFHSPDLSRTSKEAQNKAALIAFEQLSDVVPQSPPVDLPPPPTPAPALPIDLGNQVSYKNQLQIYLQKQAKCLPTYTYVCHALQFKATVKVDEQTFESTSYCYTVKEAEHSAAKVALMSLFGDQQDDGIMYKNLLQELVQKEGLPMPEYNTTRYGESHVPTFSVTVEIKGKLFQGDAAKTKRQAETNAAKIAYSYLYQNLPESGSSASSYSPDCSTRHNFTSAHSELPMPGSSRSMLCNRVQVYPRKADVVLPEGGITLPFSDDSWTASWVIATYALSFHITEDRMFALTSIKDIGGRRFANIVCKKADVANMDLLVKSMFAFTSIKGIDRRFTNIVCKKADVDINKRTGELSAAGLQNMMTVVASPRQFKIPDWFLNRKKDYKDCRYSQVVSNALDMKLRDNLERLKNRRAKLMFVSKYDPSSYFDSELTLVRRQSLHLPANNSQANSGHCRQPQKEPNFRNLSSIINDVSNKGWSLDNLTAGFGSVQLTEPLVEQVILYLKEPIDAKKSAVSKYTERVASQHASIVEVLLSTYEAVFPGHRVFDLLLQVYSNKRMTNEAFDACRYMGDHGLDANIISFNTMLHVSQRSDQNNLAWKIFEYMFARRIYPNQTTTEVMIDVMLKEGVLPKFVSVLDRNRGSRCTPGIIVNTTLAFRIIEEDRPEEAITLLKRMLQRNMMFDDIAYSLIVASYCKLCKLNSALQSKDEMINRGCSLNSYVYTCLIGFYSEEERIEEAVQMMEEMVSIGLKPYDETYNHLIVGLSRNGWTNQCLRYSEKMLEGRFLPSLGTCNEMIKTLCIAGNIEEANRTLTSLLNMGLVPDQEIYLILIYGYGTTGDSDHGHVKNQEPASVTTIEEILQDEHDPVEKQNVSVLVRMENNLYKISLNLAAQHDCYSPDCSVVISSQAHSELPLHGSSLSLLCNRVQVYPHGFT</sequence>
<dbReference type="GO" id="GO:0006412">
    <property type="term" value="P:translation"/>
    <property type="evidence" value="ECO:0007669"/>
    <property type="project" value="InterPro"/>
</dbReference>
<dbReference type="SUPFAM" id="SSF54768">
    <property type="entry name" value="dsRNA-binding domain-like"/>
    <property type="match status" value="3"/>
</dbReference>
<keyword evidence="4" id="KW-0689">Ribosomal protein</keyword>
<evidence type="ECO:0000256" key="6">
    <source>
        <dbReference type="ARBA" id="ARBA00037597"/>
    </source>
</evidence>
<evidence type="ECO:0000256" key="5">
    <source>
        <dbReference type="ARBA" id="ARBA00023274"/>
    </source>
</evidence>
<dbReference type="GO" id="GO:0003723">
    <property type="term" value="F:RNA binding"/>
    <property type="evidence" value="ECO:0007669"/>
    <property type="project" value="UniProtKB-UniRule"/>
</dbReference>
<dbReference type="Gene3D" id="3.30.160.20">
    <property type="match status" value="3"/>
</dbReference>
<feature type="domain" description="DRBM" evidence="9">
    <location>
        <begin position="99"/>
        <end position="164"/>
    </location>
</feature>
<dbReference type="AlphaFoldDB" id="A0A8J5H913"/>
<evidence type="ECO:0000313" key="11">
    <source>
        <dbReference type="Proteomes" id="UP000734854"/>
    </source>
</evidence>
<dbReference type="PROSITE" id="PS51375">
    <property type="entry name" value="PPR"/>
    <property type="match status" value="4"/>
</dbReference>
<keyword evidence="2" id="KW-0677">Repeat</keyword>
<proteinExistence type="inferred from homology"/>
<dbReference type="Gene3D" id="1.25.40.10">
    <property type="entry name" value="Tetratricopeptide repeat domain"/>
    <property type="match status" value="3"/>
</dbReference>
<dbReference type="Pfam" id="PF13041">
    <property type="entry name" value="PPR_2"/>
    <property type="match status" value="1"/>
</dbReference>
<keyword evidence="5" id="KW-0687">Ribonucleoprotein</keyword>
<evidence type="ECO:0000259" key="9">
    <source>
        <dbReference type="PROSITE" id="PS50137"/>
    </source>
</evidence>
<keyword evidence="3 7" id="KW-0694">RNA-binding</keyword>
<dbReference type="PANTHER" id="PTHR46031:SF26">
    <property type="entry name" value="DOUBLE-STRANDED RNA-BINDING PROTEIN 2"/>
    <property type="match status" value="1"/>
</dbReference>
<comment type="caution">
    <text evidence="10">The sequence shown here is derived from an EMBL/GenBank/DDBJ whole genome shotgun (WGS) entry which is preliminary data.</text>
</comment>
<feature type="repeat" description="PPR" evidence="8">
    <location>
        <begin position="723"/>
        <end position="757"/>
    </location>
</feature>
<dbReference type="Pfam" id="PF00416">
    <property type="entry name" value="Ribosomal_S13"/>
    <property type="match status" value="1"/>
</dbReference>
<comment type="similarity">
    <text evidence="1">Belongs to the universal ribosomal protein uS13 family.</text>
</comment>
<feature type="repeat" description="PPR" evidence="8">
    <location>
        <begin position="828"/>
        <end position="862"/>
    </location>
</feature>
<dbReference type="PROSITE" id="PS50137">
    <property type="entry name" value="DS_RBD"/>
    <property type="match status" value="3"/>
</dbReference>
<evidence type="ECO:0000256" key="4">
    <source>
        <dbReference type="ARBA" id="ARBA00022980"/>
    </source>
</evidence>
<dbReference type="GO" id="GO:0003735">
    <property type="term" value="F:structural constituent of ribosome"/>
    <property type="evidence" value="ECO:0007669"/>
    <property type="project" value="InterPro"/>
</dbReference>
<dbReference type="InterPro" id="IPR010979">
    <property type="entry name" value="Ribosomal_uS13-like_H2TH"/>
</dbReference>